<evidence type="ECO:0000256" key="3">
    <source>
        <dbReference type="ARBA" id="ARBA00022741"/>
    </source>
</evidence>
<dbReference type="InterPro" id="IPR014729">
    <property type="entry name" value="Rossmann-like_a/b/a_fold"/>
</dbReference>
<dbReference type="GO" id="GO:0006437">
    <property type="term" value="P:tyrosyl-tRNA aminoacylation"/>
    <property type="evidence" value="ECO:0007669"/>
    <property type="project" value="TreeGrafter"/>
</dbReference>
<dbReference type="Gene3D" id="3.40.50.620">
    <property type="entry name" value="HUPs"/>
    <property type="match status" value="1"/>
</dbReference>
<evidence type="ECO:0000256" key="2">
    <source>
        <dbReference type="ARBA" id="ARBA00022598"/>
    </source>
</evidence>
<comment type="catalytic activity">
    <reaction evidence="8">
        <text>tRNA(Tyr) + L-tyrosine + ATP = L-tyrosyl-tRNA(Tyr) + AMP + diphosphate + H(+)</text>
        <dbReference type="Rhea" id="RHEA:10220"/>
        <dbReference type="Rhea" id="RHEA-COMP:9706"/>
        <dbReference type="Rhea" id="RHEA-COMP:9707"/>
        <dbReference type="ChEBI" id="CHEBI:15378"/>
        <dbReference type="ChEBI" id="CHEBI:30616"/>
        <dbReference type="ChEBI" id="CHEBI:33019"/>
        <dbReference type="ChEBI" id="CHEBI:58315"/>
        <dbReference type="ChEBI" id="CHEBI:78442"/>
        <dbReference type="ChEBI" id="CHEBI:78536"/>
        <dbReference type="ChEBI" id="CHEBI:456215"/>
        <dbReference type="EC" id="6.1.1.1"/>
    </reaction>
</comment>
<reference evidence="10" key="2">
    <citation type="journal article" date="2014" name="ISME J.">
        <title>Microbial stratification in low pH oxic and suboxic macroscopic growths along an acid mine drainage.</title>
        <authorList>
            <person name="Mendez-Garcia C."/>
            <person name="Mesa V."/>
            <person name="Sprenger R.R."/>
            <person name="Richter M."/>
            <person name="Diez M.S."/>
            <person name="Solano J."/>
            <person name="Bargiela R."/>
            <person name="Golyshina O.V."/>
            <person name="Manteca A."/>
            <person name="Ramos J.L."/>
            <person name="Gallego J.R."/>
            <person name="Llorente I."/>
            <person name="Martins Dos Santos V.A."/>
            <person name="Jensen O.N."/>
            <person name="Pelaez A.I."/>
            <person name="Sanchez J."/>
            <person name="Ferrer M."/>
        </authorList>
    </citation>
    <scope>NUCLEOTIDE SEQUENCE</scope>
</reference>
<dbReference type="InterPro" id="IPR002305">
    <property type="entry name" value="aa-tRNA-synth_Ic"/>
</dbReference>
<evidence type="ECO:0000256" key="5">
    <source>
        <dbReference type="ARBA" id="ARBA00022917"/>
    </source>
</evidence>
<dbReference type="Gene3D" id="1.10.240.10">
    <property type="entry name" value="Tyrosyl-Transfer RNA Synthetase"/>
    <property type="match status" value="1"/>
</dbReference>
<dbReference type="PIRSF" id="PIRSF006588">
    <property type="entry name" value="TyrRS_arch_euk"/>
    <property type="match status" value="1"/>
</dbReference>
<evidence type="ECO:0000256" key="1">
    <source>
        <dbReference type="ARBA" id="ARBA00013160"/>
    </source>
</evidence>
<sequence>RGEYWERVIRVAKAMSLARAKRAITIMGRKEGEEEVDASKLFYPAMQVADIFELPVELAYAGMDQRRAHVLAREVAHHYGWPVPVALHTPLVSSLKGGGRMNMDDSGSLERKMSKSDPGSGIPIPSSRELIEERLQKAFCPAKEVAGNPVLELARYVVLPWEGRLKVPRPARFGGDLDLPTEEALLTTWQSGVLHPVDLKKAVTEALDRIISPLRSSHPG</sequence>
<keyword evidence="4" id="KW-0067">ATP-binding</keyword>
<keyword evidence="3" id="KW-0547">Nucleotide-binding</keyword>
<proteinExistence type="predicted"/>
<keyword evidence="6 10" id="KW-0030">Aminoacyl-tRNA synthetase</keyword>
<gene>
    <name evidence="10" type="ORF">B1B_03875</name>
</gene>
<dbReference type="AlphaFoldDB" id="T1BUK3"/>
<evidence type="ECO:0000256" key="8">
    <source>
        <dbReference type="ARBA" id="ARBA00048248"/>
    </source>
</evidence>
<evidence type="ECO:0000256" key="7">
    <source>
        <dbReference type="ARBA" id="ARBA00033323"/>
    </source>
</evidence>
<dbReference type="PANTHER" id="PTHR46264">
    <property type="entry name" value="TYROSINE-TRNA LIGASE"/>
    <property type="match status" value="1"/>
</dbReference>
<feature type="region of interest" description="Disordered" evidence="9">
    <location>
        <begin position="97"/>
        <end position="123"/>
    </location>
</feature>
<feature type="non-terminal residue" evidence="10">
    <location>
        <position position="1"/>
    </location>
</feature>
<evidence type="ECO:0000256" key="6">
    <source>
        <dbReference type="ARBA" id="ARBA00023146"/>
    </source>
</evidence>
<name>T1BUK3_9ZZZZ</name>
<dbReference type="PANTHER" id="PTHR46264:SF4">
    <property type="entry name" value="TYROSINE--TRNA LIGASE, CYTOPLASMIC"/>
    <property type="match status" value="1"/>
</dbReference>
<dbReference type="NCBIfam" id="NF006330">
    <property type="entry name" value="PRK08560.1"/>
    <property type="match status" value="1"/>
</dbReference>
<dbReference type="EC" id="6.1.1.1" evidence="1"/>
<evidence type="ECO:0000256" key="4">
    <source>
        <dbReference type="ARBA" id="ARBA00022840"/>
    </source>
</evidence>
<dbReference type="InterPro" id="IPR023617">
    <property type="entry name" value="Tyr-tRNA-ligase_arc/euk-type"/>
</dbReference>
<accession>T1BUK3</accession>
<dbReference type="InterPro" id="IPR050489">
    <property type="entry name" value="Tyr-tRNA_synthase"/>
</dbReference>
<dbReference type="GO" id="GO:0005737">
    <property type="term" value="C:cytoplasm"/>
    <property type="evidence" value="ECO:0007669"/>
    <property type="project" value="TreeGrafter"/>
</dbReference>
<comment type="caution">
    <text evidence="10">The sequence shown here is derived from an EMBL/GenBank/DDBJ whole genome shotgun (WGS) entry which is preliminary data.</text>
</comment>
<dbReference type="EMBL" id="AUZY01002406">
    <property type="protein sequence ID" value="EQD72263.1"/>
    <property type="molecule type" value="Genomic_DNA"/>
</dbReference>
<dbReference type="GO" id="GO:0004831">
    <property type="term" value="F:tyrosine-tRNA ligase activity"/>
    <property type="evidence" value="ECO:0007669"/>
    <property type="project" value="UniProtKB-EC"/>
</dbReference>
<reference evidence="10" key="1">
    <citation type="submission" date="2013-08" db="EMBL/GenBank/DDBJ databases">
        <authorList>
            <person name="Mendez C."/>
            <person name="Richter M."/>
            <person name="Ferrer M."/>
            <person name="Sanchez J."/>
        </authorList>
    </citation>
    <scope>NUCLEOTIDE SEQUENCE</scope>
</reference>
<dbReference type="SUPFAM" id="SSF52374">
    <property type="entry name" value="Nucleotidylyl transferase"/>
    <property type="match status" value="1"/>
</dbReference>
<keyword evidence="2" id="KW-0436">Ligase</keyword>
<dbReference type="Pfam" id="PF00579">
    <property type="entry name" value="tRNA-synt_1b"/>
    <property type="match status" value="1"/>
</dbReference>
<dbReference type="GO" id="GO:0005524">
    <property type="term" value="F:ATP binding"/>
    <property type="evidence" value="ECO:0007669"/>
    <property type="project" value="UniProtKB-KW"/>
</dbReference>
<organism evidence="10">
    <name type="scientific">mine drainage metagenome</name>
    <dbReference type="NCBI Taxonomy" id="410659"/>
    <lineage>
        <taxon>unclassified sequences</taxon>
        <taxon>metagenomes</taxon>
        <taxon>ecological metagenomes</taxon>
    </lineage>
</organism>
<evidence type="ECO:0000256" key="9">
    <source>
        <dbReference type="SAM" id="MobiDB-lite"/>
    </source>
</evidence>
<protein>
    <recommendedName>
        <fullName evidence="1">tyrosine--tRNA ligase</fullName>
        <ecNumber evidence="1">6.1.1.1</ecNumber>
    </recommendedName>
    <alternativeName>
        <fullName evidence="7">Tyrosyl-tRNA synthetase</fullName>
    </alternativeName>
</protein>
<evidence type="ECO:0000313" key="10">
    <source>
        <dbReference type="EMBL" id="EQD72263.1"/>
    </source>
</evidence>
<keyword evidence="5" id="KW-0648">Protein biosynthesis</keyword>